<sequence>MSIIGIDLGSSFADLALLKDGAVKTAKVACDGLAAGEAILTALDRAAVEWGIDPAGVREIRIGSTGAVNMLLTRQGASVGLITNRGFGDTLTLARQNQADLYDPVARSPAPRFLVAPGCIREIGGRLDAKGEELEPIAVDEIRAVAADLVGQGVEAIAICLLFSHVNPAHERRCAEVISGAFPHLHVVRSSEVDGVAREYERTVSACLEAWLRPWHRRTLQDIREGLVARQFGGRLAFADSRGYLLEPEEAALKAINQIASGPAAAALAASHICRRHDARLAIMMDVGSVSTDIVLIEDFVPASSLAGTFAGVPMRQPMTDVGSIALGGKSRITVRDTVIALTQEGDAGAASLSDALAMLGLLPEEAFPGAGERVARLAEMLGVDAAKAAHRVLEAAADQVAEAILKHAAGRAVDPASATLIASGGLGGLLATAVAERLGSSRVIAGPASAVGGALGLTLAPHVHEEVVLFNRTLGAITQAELDALGAGEAGVFTMEIAPDPFMHPVRLPIGGTLTVEVLRETYRAYHAKRFGGEPRTAGHLFALIRQMFEGGADLPVLSDGGDAPRVGAGWECEVAQGALLLTRTGKTEELRPRTLQMRLDAIAQAMQETLFRTAVSPVVREGNDAAAALLTPDGEIIALSNAIPLLLGALGSSLKAILEEFPAESMREGDLFFMNDPYRGGTHLPDITVAMPVFADGRLVCFAATMLHHQDVGGMRAGSVPPDAVDIFQEGLRLPPMRLGTGRRMAREAEALIRANSRTPETVLGDLGAQIAAAVQAEAALHRLVGEMGADAFLGGVAQCLDLGEQAARQAIRAMPTGPFFAQEMLDPTPGLPDVVVKLRLEFRDGMFRADFTGSSPQVTAPINCVRSGPFAAAFYSLLSVMGKAAFRNGGAVRRLKLILPEASAVNASMPAAVNARTGMVRAITSALLQALAKAAPERMPAANSGMSYVLAFSGRREDGSPFVSTEIIAGGAGGGPRADGEPGISTDVGNAMNMPAEALEPLIPVRLLSAEIRRGSGGAGRFRGGDGIRRVYEALADGIQVSLRGERFHTVPPGLLGGQSPQPACATVRRVDGTIEVLPTRSTPRLNRGDRLIVESCGGAGYGRAEGKR</sequence>
<comment type="caution">
    <text evidence="5">The sequence shown here is derived from an EMBL/GenBank/DDBJ whole genome shotgun (WGS) entry which is preliminary data.</text>
</comment>
<protein>
    <submittedName>
        <fullName evidence="5">Hydantoinase B/oxoprolinase family protein</fullName>
    </submittedName>
</protein>
<dbReference type="SUPFAM" id="SSF53067">
    <property type="entry name" value="Actin-like ATPase domain"/>
    <property type="match status" value="1"/>
</dbReference>
<dbReference type="InterPro" id="IPR003692">
    <property type="entry name" value="Hydantoinase_B"/>
</dbReference>
<dbReference type="RefSeq" id="WP_345098582.1">
    <property type="nucleotide sequence ID" value="NZ_BAABGS010000018.1"/>
</dbReference>
<dbReference type="Proteomes" id="UP001597373">
    <property type="component" value="Unassembled WGS sequence"/>
</dbReference>
<feature type="domain" description="Hydantoinase/oxoprolinase N-terminal" evidence="4">
    <location>
        <begin position="4"/>
        <end position="179"/>
    </location>
</feature>
<organism evidence="5 6">
    <name type="scientific">Chelativorans composti</name>
    <dbReference type="NCBI Taxonomy" id="768533"/>
    <lineage>
        <taxon>Bacteria</taxon>
        <taxon>Pseudomonadati</taxon>
        <taxon>Pseudomonadota</taxon>
        <taxon>Alphaproteobacteria</taxon>
        <taxon>Hyphomicrobiales</taxon>
        <taxon>Phyllobacteriaceae</taxon>
        <taxon>Chelativorans</taxon>
    </lineage>
</organism>
<evidence type="ECO:0000313" key="6">
    <source>
        <dbReference type="Proteomes" id="UP001597373"/>
    </source>
</evidence>
<gene>
    <name evidence="5" type="ORF">ACFSMZ_06865</name>
</gene>
<dbReference type="Pfam" id="PF01968">
    <property type="entry name" value="Hydantoinase_A"/>
    <property type="match status" value="1"/>
</dbReference>
<evidence type="ECO:0000256" key="1">
    <source>
        <dbReference type="ARBA" id="ARBA00010403"/>
    </source>
</evidence>
<dbReference type="EMBL" id="JBHUIR010000020">
    <property type="protein sequence ID" value="MFD2259483.1"/>
    <property type="molecule type" value="Genomic_DNA"/>
</dbReference>
<evidence type="ECO:0000259" key="4">
    <source>
        <dbReference type="Pfam" id="PF05378"/>
    </source>
</evidence>
<dbReference type="PANTHER" id="PTHR11365">
    <property type="entry name" value="5-OXOPROLINASE RELATED"/>
    <property type="match status" value="1"/>
</dbReference>
<keyword evidence="6" id="KW-1185">Reference proteome</keyword>
<feature type="domain" description="Hydantoinase B/oxoprolinase" evidence="3">
    <location>
        <begin position="598"/>
        <end position="1107"/>
    </location>
</feature>
<dbReference type="InterPro" id="IPR008040">
    <property type="entry name" value="Hydant_A_N"/>
</dbReference>
<name>A0ABW5DEE6_9HYPH</name>
<feature type="domain" description="Hydantoinase A/oxoprolinase" evidence="2">
    <location>
        <begin position="202"/>
        <end position="466"/>
    </location>
</feature>
<evidence type="ECO:0000313" key="5">
    <source>
        <dbReference type="EMBL" id="MFD2259483.1"/>
    </source>
</evidence>
<dbReference type="PANTHER" id="PTHR11365:SF23">
    <property type="entry name" value="HYPOTHETICAL 5-OXOPROLINASE (EUROFUNG)-RELATED"/>
    <property type="match status" value="1"/>
</dbReference>
<proteinExistence type="inferred from homology"/>
<dbReference type="Pfam" id="PF02538">
    <property type="entry name" value="Hydantoinase_B"/>
    <property type="match status" value="1"/>
</dbReference>
<dbReference type="InterPro" id="IPR002821">
    <property type="entry name" value="Hydantoinase_A"/>
</dbReference>
<evidence type="ECO:0000259" key="3">
    <source>
        <dbReference type="Pfam" id="PF02538"/>
    </source>
</evidence>
<comment type="similarity">
    <text evidence="1">Belongs to the oxoprolinase family.</text>
</comment>
<evidence type="ECO:0000259" key="2">
    <source>
        <dbReference type="Pfam" id="PF01968"/>
    </source>
</evidence>
<reference evidence="6" key="1">
    <citation type="journal article" date="2019" name="Int. J. Syst. Evol. Microbiol.">
        <title>The Global Catalogue of Microorganisms (GCM) 10K type strain sequencing project: providing services to taxonomists for standard genome sequencing and annotation.</title>
        <authorList>
            <consortium name="The Broad Institute Genomics Platform"/>
            <consortium name="The Broad Institute Genome Sequencing Center for Infectious Disease"/>
            <person name="Wu L."/>
            <person name="Ma J."/>
        </authorList>
    </citation>
    <scope>NUCLEOTIDE SEQUENCE [LARGE SCALE GENOMIC DNA]</scope>
    <source>
        <strain evidence="6">KCTC 23707</strain>
    </source>
</reference>
<accession>A0ABW5DEE6</accession>
<dbReference type="InterPro" id="IPR045079">
    <property type="entry name" value="Oxoprolinase-like"/>
</dbReference>
<dbReference type="InterPro" id="IPR043129">
    <property type="entry name" value="ATPase_NBD"/>
</dbReference>
<dbReference type="Pfam" id="PF05378">
    <property type="entry name" value="Hydant_A_N"/>
    <property type="match status" value="1"/>
</dbReference>